<keyword evidence="2" id="KW-0418">Kinase</keyword>
<dbReference type="AlphaFoldDB" id="A0A382D8B1"/>
<dbReference type="CDD" id="cd01172">
    <property type="entry name" value="RfaE_like"/>
    <property type="match status" value="1"/>
</dbReference>
<dbReference type="PROSITE" id="PS00584">
    <property type="entry name" value="PFKB_KINASES_2"/>
    <property type="match status" value="1"/>
</dbReference>
<dbReference type="PANTHER" id="PTHR46969">
    <property type="entry name" value="BIFUNCTIONAL PROTEIN HLDE"/>
    <property type="match status" value="1"/>
</dbReference>
<name>A0A382D8B1_9ZZZZ</name>
<organism evidence="4">
    <name type="scientific">marine metagenome</name>
    <dbReference type="NCBI Taxonomy" id="408172"/>
    <lineage>
        <taxon>unclassified sequences</taxon>
        <taxon>metagenomes</taxon>
        <taxon>ecological metagenomes</taxon>
    </lineage>
</organism>
<keyword evidence="1" id="KW-0808">Transferase</keyword>
<dbReference type="Gene3D" id="3.40.1190.20">
    <property type="match status" value="1"/>
</dbReference>
<dbReference type="Pfam" id="PF00294">
    <property type="entry name" value="PfkB"/>
    <property type="match status" value="1"/>
</dbReference>
<dbReference type="EMBL" id="UINC01038054">
    <property type="protein sequence ID" value="SVB34485.1"/>
    <property type="molecule type" value="Genomic_DNA"/>
</dbReference>
<dbReference type="PROSITE" id="PS00583">
    <property type="entry name" value="PFKB_KINASES_1"/>
    <property type="match status" value="1"/>
</dbReference>
<dbReference type="InterPro" id="IPR011913">
    <property type="entry name" value="RfaE_dom_I"/>
</dbReference>
<proteinExistence type="predicted"/>
<dbReference type="GO" id="GO:0033786">
    <property type="term" value="F:heptose-1-phosphate adenylyltransferase activity"/>
    <property type="evidence" value="ECO:0007669"/>
    <property type="project" value="TreeGrafter"/>
</dbReference>
<feature type="non-terminal residue" evidence="4">
    <location>
        <position position="276"/>
    </location>
</feature>
<evidence type="ECO:0000256" key="1">
    <source>
        <dbReference type="ARBA" id="ARBA00022679"/>
    </source>
</evidence>
<dbReference type="GO" id="GO:0033785">
    <property type="term" value="F:heptose 7-phosphate kinase activity"/>
    <property type="evidence" value="ECO:0007669"/>
    <property type="project" value="TreeGrafter"/>
</dbReference>
<sequence length="276" mass="29761">MTGKILIIGDSMLDRYWSGIVERISPEAPVPVVSIEEITERAGGAGNVAANVAALGRVGQLLSVVGDDESGRRLAGILGKAGVDRYLHIDPQMRTTEKLRVVSRNQQLMRLDFEQDPHGEVLKKVLGDYRRLIADASVVVVSDYGKGAVENIELLIELANAANVPVVVDPKGDDFTRYRRASVITPNLAEFKTVAGPCDSPTIFEARARELVRDLEIEALLITLGSQGMVLYLGSGEKYQQGSVAREVYDVSGAGDTVVAAVSVSMVAGMDWPRIL</sequence>
<feature type="domain" description="Carbohydrate kinase PfkB" evidence="3">
    <location>
        <begin position="4"/>
        <end position="273"/>
    </location>
</feature>
<dbReference type="GO" id="GO:0005829">
    <property type="term" value="C:cytosol"/>
    <property type="evidence" value="ECO:0007669"/>
    <property type="project" value="TreeGrafter"/>
</dbReference>
<dbReference type="InterPro" id="IPR029056">
    <property type="entry name" value="Ribokinase-like"/>
</dbReference>
<gene>
    <name evidence="4" type="ORF">METZ01_LOCUS187339</name>
</gene>
<evidence type="ECO:0000256" key="2">
    <source>
        <dbReference type="ARBA" id="ARBA00022777"/>
    </source>
</evidence>
<dbReference type="InterPro" id="IPR011611">
    <property type="entry name" value="PfkB_dom"/>
</dbReference>
<reference evidence="4" key="1">
    <citation type="submission" date="2018-05" db="EMBL/GenBank/DDBJ databases">
        <authorList>
            <person name="Lanie J.A."/>
            <person name="Ng W.-L."/>
            <person name="Kazmierczak K.M."/>
            <person name="Andrzejewski T.M."/>
            <person name="Davidsen T.M."/>
            <person name="Wayne K.J."/>
            <person name="Tettelin H."/>
            <person name="Glass J.I."/>
            <person name="Rusch D."/>
            <person name="Podicherti R."/>
            <person name="Tsui H.-C.T."/>
            <person name="Winkler M.E."/>
        </authorList>
    </citation>
    <scope>NUCLEOTIDE SEQUENCE</scope>
</reference>
<dbReference type="PANTHER" id="PTHR46969:SF1">
    <property type="entry name" value="BIFUNCTIONAL PROTEIN HLDE"/>
    <property type="match status" value="1"/>
</dbReference>
<dbReference type="SUPFAM" id="SSF53613">
    <property type="entry name" value="Ribokinase-like"/>
    <property type="match status" value="1"/>
</dbReference>
<evidence type="ECO:0000259" key="3">
    <source>
        <dbReference type="Pfam" id="PF00294"/>
    </source>
</evidence>
<accession>A0A382D8B1</accession>
<dbReference type="InterPro" id="IPR002173">
    <property type="entry name" value="Carboh/pur_kinase_PfkB_CS"/>
</dbReference>
<protein>
    <recommendedName>
        <fullName evidence="3">Carbohydrate kinase PfkB domain-containing protein</fullName>
    </recommendedName>
</protein>
<evidence type="ECO:0000313" key="4">
    <source>
        <dbReference type="EMBL" id="SVB34485.1"/>
    </source>
</evidence>
<dbReference type="GO" id="GO:0016773">
    <property type="term" value="F:phosphotransferase activity, alcohol group as acceptor"/>
    <property type="evidence" value="ECO:0007669"/>
    <property type="project" value="InterPro"/>
</dbReference>